<evidence type="ECO:0000256" key="1">
    <source>
        <dbReference type="ARBA" id="ARBA00001974"/>
    </source>
</evidence>
<evidence type="ECO:0000313" key="11">
    <source>
        <dbReference type="Proteomes" id="UP000198762"/>
    </source>
</evidence>
<evidence type="ECO:0000259" key="9">
    <source>
        <dbReference type="Pfam" id="PF02771"/>
    </source>
</evidence>
<comment type="cofactor">
    <cofactor evidence="1 6">
        <name>FAD</name>
        <dbReference type="ChEBI" id="CHEBI:57692"/>
    </cofactor>
</comment>
<dbReference type="RefSeq" id="WP_091853075.1">
    <property type="nucleotide sequence ID" value="NZ_FOHZ01000013.1"/>
</dbReference>
<dbReference type="PANTHER" id="PTHR43292">
    <property type="entry name" value="ACYL-COA DEHYDROGENASE"/>
    <property type="match status" value="1"/>
</dbReference>
<dbReference type="FunFam" id="2.40.110.10:FF:000011">
    <property type="entry name" value="Acyl-CoA dehydrogenase FadE34"/>
    <property type="match status" value="1"/>
</dbReference>
<organism evidence="10 11">
    <name type="scientific">Marinobacter segnicrescens</name>
    <dbReference type="NCBI Taxonomy" id="430453"/>
    <lineage>
        <taxon>Bacteria</taxon>
        <taxon>Pseudomonadati</taxon>
        <taxon>Pseudomonadota</taxon>
        <taxon>Gammaproteobacteria</taxon>
        <taxon>Pseudomonadales</taxon>
        <taxon>Marinobacteraceae</taxon>
        <taxon>Marinobacter</taxon>
    </lineage>
</organism>
<evidence type="ECO:0000256" key="4">
    <source>
        <dbReference type="ARBA" id="ARBA00022827"/>
    </source>
</evidence>
<keyword evidence="5 6" id="KW-0560">Oxidoreductase</keyword>
<dbReference type="Pfam" id="PF00441">
    <property type="entry name" value="Acyl-CoA_dh_1"/>
    <property type="match status" value="1"/>
</dbReference>
<dbReference type="Gene3D" id="1.10.540.10">
    <property type="entry name" value="Acyl-CoA dehydrogenase/oxidase, N-terminal domain"/>
    <property type="match status" value="1"/>
</dbReference>
<evidence type="ECO:0000256" key="3">
    <source>
        <dbReference type="ARBA" id="ARBA00022630"/>
    </source>
</evidence>
<evidence type="ECO:0000256" key="6">
    <source>
        <dbReference type="RuleBase" id="RU362125"/>
    </source>
</evidence>
<dbReference type="Proteomes" id="UP000198762">
    <property type="component" value="Unassembled WGS sequence"/>
</dbReference>
<dbReference type="InterPro" id="IPR037069">
    <property type="entry name" value="AcylCoA_DH/ox_N_sf"/>
</dbReference>
<gene>
    <name evidence="10" type="ORF">SAMN04487962_11372</name>
</gene>
<dbReference type="EMBL" id="FOHZ01000013">
    <property type="protein sequence ID" value="SET59574.1"/>
    <property type="molecule type" value="Genomic_DNA"/>
</dbReference>
<evidence type="ECO:0000313" key="10">
    <source>
        <dbReference type="EMBL" id="SET59574.1"/>
    </source>
</evidence>
<keyword evidence="11" id="KW-1185">Reference proteome</keyword>
<evidence type="ECO:0000259" key="8">
    <source>
        <dbReference type="Pfam" id="PF02770"/>
    </source>
</evidence>
<dbReference type="Gene3D" id="2.40.110.10">
    <property type="entry name" value="Butyryl-CoA Dehydrogenase, subunit A, domain 2"/>
    <property type="match status" value="1"/>
</dbReference>
<reference evidence="11" key="1">
    <citation type="submission" date="2016-10" db="EMBL/GenBank/DDBJ databases">
        <authorList>
            <person name="Varghese N."/>
            <person name="Submissions S."/>
        </authorList>
    </citation>
    <scope>NUCLEOTIDE SEQUENCE [LARGE SCALE GENOMIC DNA]</scope>
    <source>
        <strain evidence="11">CGMCC 1.6489</strain>
    </source>
</reference>
<dbReference type="OrthoDB" id="9769473at2"/>
<dbReference type="AlphaFoldDB" id="A0A1I0FMM4"/>
<dbReference type="InterPro" id="IPR009100">
    <property type="entry name" value="AcylCoA_DH/oxidase_NM_dom_sf"/>
</dbReference>
<feature type="domain" description="Acyl-CoA oxidase/dehydrogenase middle" evidence="8">
    <location>
        <begin position="130"/>
        <end position="224"/>
    </location>
</feature>
<dbReference type="PANTHER" id="PTHR43292:SF3">
    <property type="entry name" value="ACYL-COA DEHYDROGENASE FADE29"/>
    <property type="match status" value="1"/>
</dbReference>
<proteinExistence type="inferred from homology"/>
<sequence>MTDLETFRQETRAWLEENCPQSMRSPFKSDKDACWGGRKFQFQSEDQRLWLERMAEKGWTAPDWPTEYGGGGLSRDEHKVLLEEMARIQARPPLNSFGIWMIGPAILKFGSEALKQQHLPPIVRGEIRWCQGYSEPGAGSDLAGLQTKAEDKGDHFIVNGQKIWTSYADKADWMFALVRTNPDVKKQEGISLVLFDMETPGVSTRPIKLISGESPFCETFLDNVRVEKDQVVGEVDKGWTIAKYLLTHERSMIGNMGSTAAGQKTLSDLAVDAIGLEDGKLADSMLRTEVASWVIDSIGYELTAERARDEAKSGQGVGNVSAMLKYAGTELNKRRYELLVAAYGSEGLLWEGDERPAGALPQQWLRTKGNSIEGGTTEVQLNIIAKNILGLG</sequence>
<dbReference type="STRING" id="430453.SAMN04487962_11372"/>
<dbReference type="GO" id="GO:0005886">
    <property type="term" value="C:plasma membrane"/>
    <property type="evidence" value="ECO:0007669"/>
    <property type="project" value="TreeGrafter"/>
</dbReference>
<dbReference type="InterPro" id="IPR013786">
    <property type="entry name" value="AcylCoA_DH/ox_N"/>
</dbReference>
<comment type="similarity">
    <text evidence="2 6">Belongs to the acyl-CoA dehydrogenase family.</text>
</comment>
<dbReference type="InterPro" id="IPR052161">
    <property type="entry name" value="Mycobact_Acyl-CoA_DH"/>
</dbReference>
<dbReference type="GO" id="GO:0050660">
    <property type="term" value="F:flavin adenine dinucleotide binding"/>
    <property type="evidence" value="ECO:0007669"/>
    <property type="project" value="InterPro"/>
</dbReference>
<evidence type="ECO:0000256" key="2">
    <source>
        <dbReference type="ARBA" id="ARBA00009347"/>
    </source>
</evidence>
<evidence type="ECO:0000259" key="7">
    <source>
        <dbReference type="Pfam" id="PF00441"/>
    </source>
</evidence>
<dbReference type="InterPro" id="IPR006091">
    <property type="entry name" value="Acyl-CoA_Oxase/DH_mid-dom"/>
</dbReference>
<dbReference type="GO" id="GO:0016627">
    <property type="term" value="F:oxidoreductase activity, acting on the CH-CH group of donors"/>
    <property type="evidence" value="ECO:0007669"/>
    <property type="project" value="InterPro"/>
</dbReference>
<dbReference type="InterPro" id="IPR009075">
    <property type="entry name" value="AcylCo_DH/oxidase_C"/>
</dbReference>
<dbReference type="SUPFAM" id="SSF47203">
    <property type="entry name" value="Acyl-CoA dehydrogenase C-terminal domain-like"/>
    <property type="match status" value="1"/>
</dbReference>
<feature type="domain" description="Acyl-CoA dehydrogenase/oxidase N-terminal" evidence="9">
    <location>
        <begin position="6"/>
        <end position="126"/>
    </location>
</feature>
<keyword evidence="3 6" id="KW-0285">Flavoprotein</keyword>
<dbReference type="Pfam" id="PF02771">
    <property type="entry name" value="Acyl-CoA_dh_N"/>
    <property type="match status" value="1"/>
</dbReference>
<dbReference type="InterPro" id="IPR046373">
    <property type="entry name" value="Acyl-CoA_Oxase/DH_mid-dom_sf"/>
</dbReference>
<name>A0A1I0FMM4_9GAMM</name>
<protein>
    <submittedName>
        <fullName evidence="10">Acyl-CoA dehydrogenase</fullName>
    </submittedName>
</protein>
<dbReference type="Gene3D" id="1.20.140.10">
    <property type="entry name" value="Butyryl-CoA Dehydrogenase, subunit A, domain 3"/>
    <property type="match status" value="1"/>
</dbReference>
<evidence type="ECO:0000256" key="5">
    <source>
        <dbReference type="ARBA" id="ARBA00023002"/>
    </source>
</evidence>
<dbReference type="InterPro" id="IPR036250">
    <property type="entry name" value="AcylCo_DH-like_C"/>
</dbReference>
<keyword evidence="4 6" id="KW-0274">FAD</keyword>
<accession>A0A1I0FMM4</accession>
<dbReference type="SUPFAM" id="SSF56645">
    <property type="entry name" value="Acyl-CoA dehydrogenase NM domain-like"/>
    <property type="match status" value="1"/>
</dbReference>
<feature type="domain" description="Acyl-CoA dehydrogenase/oxidase C-terminal" evidence="7">
    <location>
        <begin position="236"/>
        <end position="389"/>
    </location>
</feature>
<dbReference type="Pfam" id="PF02770">
    <property type="entry name" value="Acyl-CoA_dh_M"/>
    <property type="match status" value="1"/>
</dbReference>